<keyword evidence="1" id="KW-0547">Nucleotide-binding</keyword>
<dbReference type="EMBL" id="KE652257">
    <property type="protein sequence ID" value="EQL02919.1"/>
    <property type="molecule type" value="Genomic_DNA"/>
</dbReference>
<keyword evidence="2" id="KW-0378">Hydrolase</keyword>
<dbReference type="HOGENOM" id="CLU_393811_0_0_1"/>
<evidence type="ECO:0000256" key="1">
    <source>
        <dbReference type="ARBA" id="ARBA00022741"/>
    </source>
</evidence>
<sequence>MAMHRDLVKGTGFFETLRRRQVVLRGGLNYAMASLKIDDGPTQPLPALANVSYLPEAEDLVQALLEEALPEDRVRFRGYLSSRPLGLGLITAGPGFGKTTAIAAATIGMSLAIGKTYCTAPTHVAVNNFAGRLVEVANRVTDRCNLGRSTANQVRRPLIVRGHKPKDELRAFMHLLESPGELDAIPSSTFSPPSRWQLPLSMAFWLLVALRARAVEGMCPDVPTAIEEMRKRLDGRSELAALRLAKNDLPMLMGPIAFAADALCTTPALSSQQPYCTFRDTIAKAVAVDEAGSISRPDLYTVWGNTLSPCLLGGDEKQLSPALMTSKEKDGSGNYINRHAPDGKISPLLFFKSTGWPVYRLRVQLRMAKDLFAVCHKEVYSDLPFIYGPGGDINLPHHAIGLKFEAFLRARFNGLAAPPAGTLMPAFIHCEGSFCFKDPTTLSKKNPDQVKIALDLVKDFVTATAVDAGRIVVMSPYKAMVEQYAMVEHIARQRKRPECATALAKMPEAATAESFQGQEGDMVVVIFGTTVRVGPGFTLDEQRLNVMLSRQRCGLLLVGDVNVAGSMTKEKGAKKGKNKGRNDTVKIIGEEGKVAYVAGGMLYSVHKALWEAGRVATVSVEPKKK</sequence>
<protein>
    <recommendedName>
        <fullName evidence="5">DNA2/NAM7 helicase-like C-terminal domain-containing protein</fullName>
    </recommendedName>
</protein>
<dbReference type="PANTHER" id="PTHR43788">
    <property type="entry name" value="DNA2/NAM7 HELICASE FAMILY MEMBER"/>
    <property type="match status" value="1"/>
</dbReference>
<gene>
    <name evidence="6" type="ORF">OCS_01384</name>
</gene>
<proteinExistence type="predicted"/>
<dbReference type="GO" id="GO:0005524">
    <property type="term" value="F:ATP binding"/>
    <property type="evidence" value="ECO:0007669"/>
    <property type="project" value="UniProtKB-KW"/>
</dbReference>
<feature type="domain" description="DNA2/NAM7 helicase-like C-terminal" evidence="5">
    <location>
        <begin position="356"/>
        <end position="561"/>
    </location>
</feature>
<dbReference type="InterPro" id="IPR047187">
    <property type="entry name" value="SF1_C_Upf1"/>
</dbReference>
<keyword evidence="4" id="KW-0067">ATP-binding</keyword>
<dbReference type="PANTHER" id="PTHR43788:SF8">
    <property type="entry name" value="DNA-BINDING PROTEIN SMUBP-2"/>
    <property type="match status" value="1"/>
</dbReference>
<dbReference type="InterPro" id="IPR027417">
    <property type="entry name" value="P-loop_NTPase"/>
</dbReference>
<dbReference type="OrthoDB" id="6513042at2759"/>
<dbReference type="eggNOG" id="KOG1804">
    <property type="taxonomic scope" value="Eukaryota"/>
</dbReference>
<organism evidence="6 7">
    <name type="scientific">Ophiocordyceps sinensis (strain Co18 / CGMCC 3.14243)</name>
    <name type="common">Yarsagumba caterpillar fungus</name>
    <name type="synonym">Hirsutella sinensis</name>
    <dbReference type="NCBI Taxonomy" id="911162"/>
    <lineage>
        <taxon>Eukaryota</taxon>
        <taxon>Fungi</taxon>
        <taxon>Dikarya</taxon>
        <taxon>Ascomycota</taxon>
        <taxon>Pezizomycotina</taxon>
        <taxon>Sordariomycetes</taxon>
        <taxon>Hypocreomycetidae</taxon>
        <taxon>Hypocreales</taxon>
        <taxon>Ophiocordycipitaceae</taxon>
        <taxon>Ophiocordyceps</taxon>
    </lineage>
</organism>
<dbReference type="Proteomes" id="UP000019374">
    <property type="component" value="Unassembled WGS sequence"/>
</dbReference>
<evidence type="ECO:0000313" key="6">
    <source>
        <dbReference type="EMBL" id="EQL02919.1"/>
    </source>
</evidence>
<accession>T5AJX8</accession>
<dbReference type="InterPro" id="IPR050534">
    <property type="entry name" value="Coronavir_polyprotein_1ab"/>
</dbReference>
<evidence type="ECO:0000256" key="4">
    <source>
        <dbReference type="ARBA" id="ARBA00022840"/>
    </source>
</evidence>
<evidence type="ECO:0000256" key="3">
    <source>
        <dbReference type="ARBA" id="ARBA00022806"/>
    </source>
</evidence>
<dbReference type="InterPro" id="IPR041679">
    <property type="entry name" value="DNA2/NAM7-like_C"/>
</dbReference>
<dbReference type="GO" id="GO:0016787">
    <property type="term" value="F:hydrolase activity"/>
    <property type="evidence" value="ECO:0007669"/>
    <property type="project" value="UniProtKB-KW"/>
</dbReference>
<reference evidence="6 7" key="1">
    <citation type="journal article" date="2013" name="Chin. Sci. Bull.">
        <title>Genome survey uncovers the secrets of sex and lifestyle in caterpillar fungus.</title>
        <authorList>
            <person name="Hu X."/>
            <person name="Zhang Y."/>
            <person name="Xiao G."/>
            <person name="Zheng P."/>
            <person name="Xia Y."/>
            <person name="Zhang X."/>
            <person name="St Leger R.J."/>
            <person name="Liu X."/>
            <person name="Wang C."/>
        </authorList>
    </citation>
    <scope>NUCLEOTIDE SEQUENCE [LARGE SCALE GENOMIC DNA]</scope>
    <source>
        <strain evidence="7">Co18 / CGMCC 3.14243</strain>
        <tissue evidence="6">Fruit-body</tissue>
    </source>
</reference>
<evidence type="ECO:0000313" key="7">
    <source>
        <dbReference type="Proteomes" id="UP000019374"/>
    </source>
</evidence>
<name>T5AJX8_OPHSC</name>
<dbReference type="Pfam" id="PF13087">
    <property type="entry name" value="AAA_12"/>
    <property type="match status" value="1"/>
</dbReference>
<dbReference type="Gene3D" id="3.40.50.300">
    <property type="entry name" value="P-loop containing nucleotide triphosphate hydrolases"/>
    <property type="match status" value="2"/>
</dbReference>
<dbReference type="GO" id="GO:0043139">
    <property type="term" value="F:5'-3' DNA helicase activity"/>
    <property type="evidence" value="ECO:0007669"/>
    <property type="project" value="TreeGrafter"/>
</dbReference>
<keyword evidence="3" id="KW-0347">Helicase</keyword>
<dbReference type="CDD" id="cd18808">
    <property type="entry name" value="SF1_C_Upf1"/>
    <property type="match status" value="1"/>
</dbReference>
<evidence type="ECO:0000259" key="5">
    <source>
        <dbReference type="Pfam" id="PF13087"/>
    </source>
</evidence>
<dbReference type="AlphaFoldDB" id="T5AJX8"/>
<dbReference type="SUPFAM" id="SSF52540">
    <property type="entry name" value="P-loop containing nucleoside triphosphate hydrolases"/>
    <property type="match status" value="1"/>
</dbReference>
<evidence type="ECO:0000256" key="2">
    <source>
        <dbReference type="ARBA" id="ARBA00022801"/>
    </source>
</evidence>